<dbReference type="PANTHER" id="PTHR31881">
    <property type="match status" value="1"/>
</dbReference>
<dbReference type="RefSeq" id="XP_016493995.1">
    <property type="nucleotide sequence ID" value="XM_016638509.1"/>
</dbReference>
<name>A0A1S4BYL9_TOBAC</name>
<organism evidence="1 2">
    <name type="scientific">Nicotiana tabacum</name>
    <name type="common">Common tobacco</name>
    <dbReference type="NCBI Taxonomy" id="4097"/>
    <lineage>
        <taxon>Eukaryota</taxon>
        <taxon>Viridiplantae</taxon>
        <taxon>Streptophyta</taxon>
        <taxon>Embryophyta</taxon>
        <taxon>Tracheophyta</taxon>
        <taxon>Spermatophyta</taxon>
        <taxon>Magnoliopsida</taxon>
        <taxon>eudicotyledons</taxon>
        <taxon>Gunneridae</taxon>
        <taxon>Pentapetalae</taxon>
        <taxon>asterids</taxon>
        <taxon>lamiids</taxon>
        <taxon>Solanales</taxon>
        <taxon>Solanaceae</taxon>
        <taxon>Nicotianoideae</taxon>
        <taxon>Nicotianeae</taxon>
        <taxon>Nicotiana</taxon>
    </lineage>
</organism>
<reference evidence="2" key="2">
    <citation type="submission" date="2025-08" db="UniProtKB">
        <authorList>
            <consortium name="RefSeq"/>
        </authorList>
    </citation>
    <scope>IDENTIFICATION</scope>
</reference>
<dbReference type="KEGG" id="nta:107813264"/>
<sequence length="137" mass="15753">MVTLNFFYKFMRLSKERMQQRMHEKLNEQKDVMEKNITMNIIARLQHQNPDLRLDPDMLRFSERSSVEAFSAQQVVVQVNSQPSAGSNNQGISLSHVDCVIQVKLDGIQVVFNLVFSPFPTISTLCSNYVMISVTRV</sequence>
<dbReference type="GeneID" id="107813264"/>
<proteinExistence type="predicted"/>
<evidence type="ECO:0000313" key="1">
    <source>
        <dbReference type="Proteomes" id="UP000790787"/>
    </source>
</evidence>
<accession>A0A1S4BYL9</accession>
<protein>
    <submittedName>
        <fullName evidence="2">Uncharacterized protein isoform X1</fullName>
    </submittedName>
</protein>
<evidence type="ECO:0000313" key="2">
    <source>
        <dbReference type="RefSeq" id="XP_016493995.1"/>
    </source>
</evidence>
<dbReference type="Proteomes" id="UP000790787">
    <property type="component" value="Chromosome 3"/>
</dbReference>
<dbReference type="AlphaFoldDB" id="A0A1S4BYL9"/>
<dbReference type="OrthoDB" id="1303271at2759"/>
<gene>
    <name evidence="2" type="primary">LOC107813264</name>
</gene>
<dbReference type="PaxDb" id="4097-A0A1S4BYL9"/>
<keyword evidence="1" id="KW-1185">Reference proteome</keyword>
<reference evidence="1" key="1">
    <citation type="journal article" date="2014" name="Nat. Commun.">
        <title>The tobacco genome sequence and its comparison with those of tomato and potato.</title>
        <authorList>
            <person name="Sierro N."/>
            <person name="Battey J.N."/>
            <person name="Ouadi S."/>
            <person name="Bakaher N."/>
            <person name="Bovet L."/>
            <person name="Willig A."/>
            <person name="Goepfert S."/>
            <person name="Peitsch M.C."/>
            <person name="Ivanov N.V."/>
        </authorList>
    </citation>
    <scope>NUCLEOTIDE SEQUENCE [LARGE SCALE GENOMIC DNA]</scope>
</reference>
<dbReference type="PANTHER" id="PTHR31881:SF6">
    <property type="entry name" value="OS09G0494600 PROTEIN"/>
    <property type="match status" value="1"/>
</dbReference>